<name>A0A7W7WFR5_9ACTN</name>
<dbReference type="Proteomes" id="UP000573327">
    <property type="component" value="Unassembled WGS sequence"/>
</dbReference>
<evidence type="ECO:0000313" key="2">
    <source>
        <dbReference type="EMBL" id="MBB4945223.1"/>
    </source>
</evidence>
<keyword evidence="3" id="KW-1185">Reference proteome</keyword>
<dbReference type="Pfam" id="PF00067">
    <property type="entry name" value="p450"/>
    <property type="match status" value="1"/>
</dbReference>
<dbReference type="RefSeq" id="WP_184911580.1">
    <property type="nucleotide sequence ID" value="NZ_JACHJR010000001.1"/>
</dbReference>
<dbReference type="InterPro" id="IPR036396">
    <property type="entry name" value="Cyt_P450_sf"/>
</dbReference>
<dbReference type="AlphaFoldDB" id="A0A7W7WFR5"/>
<dbReference type="SUPFAM" id="SSF48264">
    <property type="entry name" value="Cytochrome P450"/>
    <property type="match status" value="1"/>
</dbReference>
<organism evidence="2 3">
    <name type="scientific">Kitasatospora gansuensis</name>
    <dbReference type="NCBI Taxonomy" id="258050"/>
    <lineage>
        <taxon>Bacteria</taxon>
        <taxon>Bacillati</taxon>
        <taxon>Actinomycetota</taxon>
        <taxon>Actinomycetes</taxon>
        <taxon>Kitasatosporales</taxon>
        <taxon>Streptomycetaceae</taxon>
        <taxon>Kitasatospora</taxon>
    </lineage>
</organism>
<dbReference type="GO" id="GO:0016705">
    <property type="term" value="F:oxidoreductase activity, acting on paired donors, with incorporation or reduction of molecular oxygen"/>
    <property type="evidence" value="ECO:0007669"/>
    <property type="project" value="InterPro"/>
</dbReference>
<comment type="similarity">
    <text evidence="1">Belongs to the cytochrome P450 family.</text>
</comment>
<proteinExistence type="inferred from homology"/>
<sequence>MSFLAVYDAVPPTEPARQLAVLRQQLATDRPGLFRELRSERPVFSTPAGVFVTRYPDVMEVLSVPEVFTVGAYGPTLEAVLGAPHILSREGADVHWLERGYAQVVLAAEDAPRVRELTARITGEVLDRAQAGAEERGDKTFDLIQDCTALVAARLAVEYLGFTGIDPRELHDLSRQAQWAAFANPFQDPEVHAAGVAAGRALHDLVAGVIERRRAAPEGPDDVLGRMLRTAPAELGYDDERINANLVGFLIGYQQNTAQCGATALKELALRPEVLAAAERAAADPDPAAFDEYVWEALRFHPFVPYTPRLTVREHVLAAGTPRETVLPAGSVVHACLASAMFDEEVVPEPDTFRPGRPAQHNLVLGRGAHDCVGKYAARVILPELVRQVLLRPEVRPLPGEENALDYAGTPYPQHYRVTVGQTVGKD</sequence>
<evidence type="ECO:0000256" key="1">
    <source>
        <dbReference type="ARBA" id="ARBA00010617"/>
    </source>
</evidence>
<dbReference type="EMBL" id="JACHJR010000001">
    <property type="protein sequence ID" value="MBB4945223.1"/>
    <property type="molecule type" value="Genomic_DNA"/>
</dbReference>
<gene>
    <name evidence="2" type="ORF">F4556_000758</name>
</gene>
<protein>
    <submittedName>
        <fullName evidence="2">Cytochrome P450</fullName>
    </submittedName>
</protein>
<dbReference type="GO" id="GO:0020037">
    <property type="term" value="F:heme binding"/>
    <property type="evidence" value="ECO:0007669"/>
    <property type="project" value="InterPro"/>
</dbReference>
<evidence type="ECO:0000313" key="3">
    <source>
        <dbReference type="Proteomes" id="UP000573327"/>
    </source>
</evidence>
<comment type="caution">
    <text evidence="2">The sequence shown here is derived from an EMBL/GenBank/DDBJ whole genome shotgun (WGS) entry which is preliminary data.</text>
</comment>
<dbReference type="GO" id="GO:0004497">
    <property type="term" value="F:monooxygenase activity"/>
    <property type="evidence" value="ECO:0007669"/>
    <property type="project" value="InterPro"/>
</dbReference>
<reference evidence="2 3" key="1">
    <citation type="submission" date="2020-08" db="EMBL/GenBank/DDBJ databases">
        <title>Sequencing the genomes of 1000 actinobacteria strains.</title>
        <authorList>
            <person name="Klenk H.-P."/>
        </authorList>
    </citation>
    <scope>NUCLEOTIDE SEQUENCE [LARGE SCALE GENOMIC DNA]</scope>
    <source>
        <strain evidence="2 3">DSM 44786</strain>
    </source>
</reference>
<dbReference type="Gene3D" id="1.10.630.10">
    <property type="entry name" value="Cytochrome P450"/>
    <property type="match status" value="1"/>
</dbReference>
<accession>A0A7W7WFR5</accession>
<dbReference type="PANTHER" id="PTHR46696:SF1">
    <property type="entry name" value="CYTOCHROME P450 YJIB-RELATED"/>
    <property type="match status" value="1"/>
</dbReference>
<dbReference type="InterPro" id="IPR001128">
    <property type="entry name" value="Cyt_P450"/>
</dbReference>
<dbReference type="GO" id="GO:0005506">
    <property type="term" value="F:iron ion binding"/>
    <property type="evidence" value="ECO:0007669"/>
    <property type="project" value="InterPro"/>
</dbReference>
<dbReference type="PANTHER" id="PTHR46696">
    <property type="entry name" value="P450, PUTATIVE (EUROFUNG)-RELATED"/>
    <property type="match status" value="1"/>
</dbReference>